<dbReference type="SUPFAM" id="SSF47384">
    <property type="entry name" value="Homodimeric domain of signal transducing histidine kinase"/>
    <property type="match status" value="1"/>
</dbReference>
<dbReference type="InterPro" id="IPR000014">
    <property type="entry name" value="PAS"/>
</dbReference>
<keyword evidence="7" id="KW-0175">Coiled coil</keyword>
<dbReference type="PANTHER" id="PTHR43711:SF26">
    <property type="entry name" value="SENSOR HISTIDINE KINASE RCSC"/>
    <property type="match status" value="1"/>
</dbReference>
<dbReference type="SMART" id="SM00388">
    <property type="entry name" value="HisKA"/>
    <property type="match status" value="1"/>
</dbReference>
<dbReference type="Pfam" id="PF13188">
    <property type="entry name" value="PAS_8"/>
    <property type="match status" value="1"/>
</dbReference>
<dbReference type="Gene3D" id="1.10.287.130">
    <property type="match status" value="1"/>
</dbReference>
<keyword evidence="3" id="KW-0597">Phosphoprotein</keyword>
<dbReference type="InterPro" id="IPR011990">
    <property type="entry name" value="TPR-like_helical_dom_sf"/>
</dbReference>
<evidence type="ECO:0000256" key="4">
    <source>
        <dbReference type="ARBA" id="ARBA00022679"/>
    </source>
</evidence>
<comment type="catalytic activity">
    <reaction evidence="1">
        <text>ATP + protein L-histidine = ADP + protein N-phospho-L-histidine.</text>
        <dbReference type="EC" id="2.7.13.3"/>
    </reaction>
</comment>
<feature type="domain" description="PAS" evidence="10">
    <location>
        <begin position="382"/>
        <end position="418"/>
    </location>
</feature>
<dbReference type="RefSeq" id="WP_009185486.1">
    <property type="nucleotide sequence ID" value="NZ_AMGM01000038.1"/>
</dbReference>
<dbReference type="CDD" id="cd00075">
    <property type="entry name" value="HATPase"/>
    <property type="match status" value="1"/>
</dbReference>
<dbReference type="PANTHER" id="PTHR43711">
    <property type="entry name" value="TWO-COMPONENT HISTIDINE KINASE"/>
    <property type="match status" value="1"/>
</dbReference>
<accession>K1LXH1</accession>
<evidence type="ECO:0000256" key="3">
    <source>
        <dbReference type="ARBA" id="ARBA00022553"/>
    </source>
</evidence>
<dbReference type="InterPro" id="IPR004358">
    <property type="entry name" value="Sig_transdc_His_kin-like_C"/>
</dbReference>
<keyword evidence="8" id="KW-0472">Membrane</keyword>
<evidence type="ECO:0000256" key="1">
    <source>
        <dbReference type="ARBA" id="ARBA00000085"/>
    </source>
</evidence>
<dbReference type="InterPro" id="IPR003594">
    <property type="entry name" value="HATPase_dom"/>
</dbReference>
<evidence type="ECO:0000313" key="12">
    <source>
        <dbReference type="Proteomes" id="UP000004478"/>
    </source>
</evidence>
<proteinExistence type="predicted"/>
<evidence type="ECO:0000256" key="6">
    <source>
        <dbReference type="ARBA" id="ARBA00023012"/>
    </source>
</evidence>
<dbReference type="Proteomes" id="UP000004478">
    <property type="component" value="Unassembled WGS sequence"/>
</dbReference>
<evidence type="ECO:0000256" key="7">
    <source>
        <dbReference type="SAM" id="Coils"/>
    </source>
</evidence>
<feature type="transmembrane region" description="Helical" evidence="8">
    <location>
        <begin position="354"/>
        <end position="373"/>
    </location>
</feature>
<evidence type="ECO:0000256" key="2">
    <source>
        <dbReference type="ARBA" id="ARBA00012438"/>
    </source>
</evidence>
<keyword evidence="5 11" id="KW-0418">Kinase</keyword>
<dbReference type="InterPro" id="IPR003661">
    <property type="entry name" value="HisK_dim/P_dom"/>
</dbReference>
<comment type="caution">
    <text evidence="11">The sequence shown here is derived from an EMBL/GenBank/DDBJ whole genome shotgun (WGS) entry which is preliminary data.</text>
</comment>
<dbReference type="PROSITE" id="PS50112">
    <property type="entry name" value="PAS"/>
    <property type="match status" value="1"/>
</dbReference>
<name>K1LXH1_CECL9</name>
<dbReference type="PRINTS" id="PR00344">
    <property type="entry name" value="BCTRLSENSOR"/>
</dbReference>
<dbReference type="GO" id="GO:0000155">
    <property type="term" value="F:phosphorelay sensor kinase activity"/>
    <property type="evidence" value="ECO:0007669"/>
    <property type="project" value="InterPro"/>
</dbReference>
<dbReference type="PROSITE" id="PS50109">
    <property type="entry name" value="HIS_KIN"/>
    <property type="match status" value="1"/>
</dbReference>
<evidence type="ECO:0000256" key="5">
    <source>
        <dbReference type="ARBA" id="ARBA00022777"/>
    </source>
</evidence>
<sequence length="879" mass="101438">MIYLNLLVAFFFVQMEVNNFNVINHIGGQRNAVIDSLNIWARDMAYLDPEQAIDAAYLALEKSRLLGYDRGIAYASRNIAAIVHFQSNYLIGMDYLTNAVRIFEVLGDSTGIADTHISFGHVFNRMDTLELSLFYHQSAYDFYKNRGEKERLMVTMLNLGEVYLKAGQLEDAGQILHEGYQLCLEKNNQRFKSSFAMNLGLYYWLFEDKNMADRYFQESLSIANQYGDNVNKLTLAMLTLEYAKFKLELGHFAGAEELLLRSLDVSNRYNLDFVAEEAYHVLLGLYLKENSIQEAQSLLQTFKSFQDKLASRNAVLSRQFTFNFLENRDMQVNLAEIENRFAQANTELKKSNQVLLLLSLLFLLLIVMLVLGGKMLKKYNYKQGQLKRIFDFLSSGIFLLDADYRILEVNEFAIQIIGNPLKEKEDFYQLFNFKDKNGLWEKFKLGEVISLPYRSLQGQDYELSIQSKRVQILGEKFFLVFLYDDTLKVRFRNQKKELDELLQKIYDSAGIGLFEIEINKEGMLHIHQYSAFFNKVLQINPGDSIAANQLEKLISSFDGDKFVKLMRKNASEQDFLETDLEFTSFRQEKVWLKVIAKANRKPNGNLIVRGLGEDITSQKILTLDLENNLIKEKELNELKTQFIYTASHEFKNPLSAILSSSEILKLYVERGIAEAYKDKAKVHFEKIGNHVNRINKIMDDILLLEKYNEGKLEANYEHFCLKGFFRTLFDDICLMNKLENSVDFSVPEKGLEVCMDKNLLYYVMINLVSNALKYTPRDRPNPQVHIQLEDALLKITVQDFGLGIPKEDQQHLFKSFFRAKNVKNIKGTGLGLKIVSNFVDLMGGNIRFESEEGVGTTFVVEIPIKVESHGRNSVVLLEE</sequence>
<keyword evidence="4 11" id="KW-0808">Transferase</keyword>
<dbReference type="Pfam" id="PF00512">
    <property type="entry name" value="HisKA"/>
    <property type="match status" value="1"/>
</dbReference>
<keyword evidence="8" id="KW-0812">Transmembrane</keyword>
<dbReference type="SMART" id="SM00387">
    <property type="entry name" value="HATPase_c"/>
    <property type="match status" value="1"/>
</dbReference>
<keyword evidence="12" id="KW-1185">Reference proteome</keyword>
<dbReference type="Gene3D" id="1.25.40.10">
    <property type="entry name" value="Tetratricopeptide repeat domain"/>
    <property type="match status" value="1"/>
</dbReference>
<dbReference type="CDD" id="cd00082">
    <property type="entry name" value="HisKA"/>
    <property type="match status" value="1"/>
</dbReference>
<dbReference type="InterPro" id="IPR050736">
    <property type="entry name" value="Sensor_HK_Regulatory"/>
</dbReference>
<feature type="domain" description="Histidine kinase" evidence="9">
    <location>
        <begin position="645"/>
        <end position="866"/>
    </location>
</feature>
<organism evidence="11 12">
    <name type="scientific">Cecembia lonarensis (strain CCUG 58316 / KCTC 22772 / LW9)</name>
    <dbReference type="NCBI Taxonomy" id="1225176"/>
    <lineage>
        <taxon>Bacteria</taxon>
        <taxon>Pseudomonadati</taxon>
        <taxon>Bacteroidota</taxon>
        <taxon>Cytophagia</taxon>
        <taxon>Cytophagales</taxon>
        <taxon>Cyclobacteriaceae</taxon>
        <taxon>Cecembia</taxon>
    </lineage>
</organism>
<keyword evidence="6" id="KW-0902">Two-component regulatory system</keyword>
<dbReference type="AlphaFoldDB" id="K1LXH1"/>
<dbReference type="SUPFAM" id="SSF55785">
    <property type="entry name" value="PYP-like sensor domain (PAS domain)"/>
    <property type="match status" value="1"/>
</dbReference>
<dbReference type="SUPFAM" id="SSF48452">
    <property type="entry name" value="TPR-like"/>
    <property type="match status" value="1"/>
</dbReference>
<evidence type="ECO:0000256" key="8">
    <source>
        <dbReference type="SAM" id="Phobius"/>
    </source>
</evidence>
<keyword evidence="8" id="KW-1133">Transmembrane helix</keyword>
<dbReference type="Gene3D" id="3.30.565.10">
    <property type="entry name" value="Histidine kinase-like ATPase, C-terminal domain"/>
    <property type="match status" value="1"/>
</dbReference>
<dbReference type="OrthoDB" id="9808408at2"/>
<dbReference type="SUPFAM" id="SSF55874">
    <property type="entry name" value="ATPase domain of HSP90 chaperone/DNA topoisomerase II/histidine kinase"/>
    <property type="match status" value="1"/>
</dbReference>
<dbReference type="EC" id="2.7.13.3" evidence="2"/>
<gene>
    <name evidence="11" type="primary">divJ_2</name>
    <name evidence="11" type="ORF">B879_02462</name>
</gene>
<dbReference type="EMBL" id="AMGM01000038">
    <property type="protein sequence ID" value="EKB48894.1"/>
    <property type="molecule type" value="Genomic_DNA"/>
</dbReference>
<evidence type="ECO:0000313" key="11">
    <source>
        <dbReference type="EMBL" id="EKB48894.1"/>
    </source>
</evidence>
<evidence type="ECO:0000259" key="9">
    <source>
        <dbReference type="PROSITE" id="PS50109"/>
    </source>
</evidence>
<reference evidence="11 12" key="1">
    <citation type="journal article" date="2012" name="J. Bacteriol.">
        <title>Draft Genome Sequence of Cecembia lonarensis Strain LW9T, Isolated from Lonar Lake, a Haloalkaline Lake in India.</title>
        <authorList>
            <person name="Shivaji S."/>
            <person name="Ara S."/>
            <person name="Singh A."/>
            <person name="Pinnaka A.K."/>
        </authorList>
    </citation>
    <scope>NUCLEOTIDE SEQUENCE [LARGE SCALE GENOMIC DNA]</scope>
    <source>
        <strain evidence="11 12">LW9</strain>
    </source>
</reference>
<dbReference type="InterPro" id="IPR036097">
    <property type="entry name" value="HisK_dim/P_sf"/>
</dbReference>
<dbReference type="InterPro" id="IPR036890">
    <property type="entry name" value="HATPase_C_sf"/>
</dbReference>
<dbReference type="InterPro" id="IPR035965">
    <property type="entry name" value="PAS-like_dom_sf"/>
</dbReference>
<evidence type="ECO:0000259" key="10">
    <source>
        <dbReference type="PROSITE" id="PS50112"/>
    </source>
</evidence>
<dbReference type="InterPro" id="IPR005467">
    <property type="entry name" value="His_kinase_dom"/>
</dbReference>
<dbReference type="Pfam" id="PF02518">
    <property type="entry name" value="HATPase_c"/>
    <property type="match status" value="1"/>
</dbReference>
<feature type="coiled-coil region" evidence="7">
    <location>
        <begin position="327"/>
        <end position="354"/>
    </location>
</feature>
<protein>
    <recommendedName>
        <fullName evidence="2">histidine kinase</fullName>
        <ecNumber evidence="2">2.7.13.3</ecNumber>
    </recommendedName>
</protein>